<comment type="caution">
    <text evidence="2">The sequence shown here is derived from an EMBL/GenBank/DDBJ whole genome shotgun (WGS) entry which is preliminary data.</text>
</comment>
<dbReference type="Pfam" id="PF14326">
    <property type="entry name" value="DUF4384"/>
    <property type="match status" value="1"/>
</dbReference>
<dbReference type="EMBL" id="DTHO01000002">
    <property type="protein sequence ID" value="HGG98883.1"/>
    <property type="molecule type" value="Genomic_DNA"/>
</dbReference>
<dbReference type="PANTHER" id="PTHR36194:SF1">
    <property type="entry name" value="S-LAYER-LIKE PROTEIN"/>
    <property type="match status" value="1"/>
</dbReference>
<dbReference type="InterPro" id="IPR038180">
    <property type="entry name" value="FlgT_N_sf"/>
</dbReference>
<accession>A0A7C4EJJ2</accession>
<proteinExistence type="predicted"/>
<protein>
    <submittedName>
        <fullName evidence="2">DUF4384 domain-containing protein</fullName>
    </submittedName>
</protein>
<evidence type="ECO:0000313" key="2">
    <source>
        <dbReference type="EMBL" id="HGG98883.1"/>
    </source>
</evidence>
<sequence length="273" mass="31218">MSVRILKFIIFILIISSYSYASEKPVWVEADGEAYMSEIDTPKEVIERAKKDAQTKAIENAVGVFIRSHTLVSNSQLAEDLTYTSVRGKINKIEIIKEGWDVKDRNLYRVKIKALVEPIYPEKSDGFMVKLTLSKYELKEGDGVKIFYKANRDCYVYIFSIATDGSVTLLLPNSIQKDNFAKAEKIYEFPSAEYNIKLKAMFIPNFKGNIAEEKIKLIATKNKEELISLGFKEGIFQVYDAKSTGMISDLVRKLNQLDPDEWTETTTIYIIKK</sequence>
<evidence type="ECO:0000259" key="1">
    <source>
        <dbReference type="Pfam" id="PF14326"/>
    </source>
</evidence>
<name>A0A7C4EJJ2_9BACT</name>
<dbReference type="Gene3D" id="3.30.1660.40">
    <property type="entry name" value="FlgT, N-terminal domain"/>
    <property type="match status" value="1"/>
</dbReference>
<dbReference type="InterPro" id="IPR025493">
    <property type="entry name" value="DUF4384"/>
</dbReference>
<gene>
    <name evidence="2" type="ORF">ENV75_00270</name>
</gene>
<dbReference type="AlphaFoldDB" id="A0A7C4EJJ2"/>
<feature type="domain" description="DUF4384" evidence="1">
    <location>
        <begin position="138"/>
        <end position="222"/>
    </location>
</feature>
<organism evidence="2">
    <name type="scientific">Thermodesulfovibrio aggregans</name>
    <dbReference type="NCBI Taxonomy" id="86166"/>
    <lineage>
        <taxon>Bacteria</taxon>
        <taxon>Pseudomonadati</taxon>
        <taxon>Nitrospirota</taxon>
        <taxon>Thermodesulfovibrionia</taxon>
        <taxon>Thermodesulfovibrionales</taxon>
        <taxon>Thermodesulfovibrionaceae</taxon>
        <taxon>Thermodesulfovibrio</taxon>
    </lineage>
</organism>
<dbReference type="PANTHER" id="PTHR36194">
    <property type="entry name" value="S-LAYER-LIKE PROTEIN"/>
    <property type="match status" value="1"/>
</dbReference>
<reference evidence="2" key="1">
    <citation type="journal article" date="2020" name="mSystems">
        <title>Genome- and Community-Level Interaction Insights into Carbon Utilization and Element Cycling Functions of Hydrothermarchaeota in Hydrothermal Sediment.</title>
        <authorList>
            <person name="Zhou Z."/>
            <person name="Liu Y."/>
            <person name="Xu W."/>
            <person name="Pan J."/>
            <person name="Luo Z.H."/>
            <person name="Li M."/>
        </authorList>
    </citation>
    <scope>NUCLEOTIDE SEQUENCE [LARGE SCALE GENOMIC DNA]</scope>
    <source>
        <strain evidence="2">SpSt-788</strain>
    </source>
</reference>